<dbReference type="Gene3D" id="1.20.1070.10">
    <property type="entry name" value="Rhodopsin 7-helix transmembrane proteins"/>
    <property type="match status" value="1"/>
</dbReference>
<keyword evidence="2 8" id="KW-0812">Transmembrane</keyword>
<keyword evidence="7 8" id="KW-0807">Transducer</keyword>
<comment type="similarity">
    <text evidence="8">Belongs to the G-protein coupled receptor 1 family.</text>
</comment>
<evidence type="ECO:0000256" key="9">
    <source>
        <dbReference type="SAM" id="Phobius"/>
    </source>
</evidence>
<accession>A0A9X0CQS9</accession>
<protein>
    <recommendedName>
        <fullName evidence="10">G-protein coupled receptors family 1 profile domain-containing protein</fullName>
    </recommendedName>
</protein>
<evidence type="ECO:0000256" key="4">
    <source>
        <dbReference type="ARBA" id="ARBA00023040"/>
    </source>
</evidence>
<evidence type="ECO:0000256" key="3">
    <source>
        <dbReference type="ARBA" id="ARBA00022989"/>
    </source>
</evidence>
<evidence type="ECO:0000256" key="8">
    <source>
        <dbReference type="RuleBase" id="RU000688"/>
    </source>
</evidence>
<sequence length="204" mass="22923">MNGSNINVSNLITPQDIVFSTLYSFIVFFGVVGNGIVITIVRKTPSMHTTTNYLLMNLAVADLLTLLFCPGFYDFALHDFHLSTTLNEIFCKFLAGNAIVCISFDASVLTLCMIAVERYIGIVKPFNSNWNLTRKKTRLVIAIVWVMAAISSFPDSLWTEHNNEEPVSSLRYPCTRPWTVKHQTSKVKTYIISHSLLLIVLPSI</sequence>
<dbReference type="GO" id="GO:0005886">
    <property type="term" value="C:plasma membrane"/>
    <property type="evidence" value="ECO:0007669"/>
    <property type="project" value="TreeGrafter"/>
</dbReference>
<gene>
    <name evidence="11" type="ORF">OS493_019684</name>
</gene>
<dbReference type="EMBL" id="MU826837">
    <property type="protein sequence ID" value="KAJ7372240.1"/>
    <property type="molecule type" value="Genomic_DNA"/>
</dbReference>
<feature type="transmembrane region" description="Helical" evidence="9">
    <location>
        <begin position="137"/>
        <end position="154"/>
    </location>
</feature>
<dbReference type="SUPFAM" id="SSF81321">
    <property type="entry name" value="Family A G protein-coupled receptor-like"/>
    <property type="match status" value="1"/>
</dbReference>
<keyword evidence="3 9" id="KW-1133">Transmembrane helix</keyword>
<keyword evidence="12" id="KW-1185">Reference proteome</keyword>
<evidence type="ECO:0000313" key="11">
    <source>
        <dbReference type="EMBL" id="KAJ7372240.1"/>
    </source>
</evidence>
<reference evidence="11" key="1">
    <citation type="submission" date="2023-01" db="EMBL/GenBank/DDBJ databases">
        <title>Genome assembly of the deep-sea coral Lophelia pertusa.</title>
        <authorList>
            <person name="Herrera S."/>
            <person name="Cordes E."/>
        </authorList>
    </citation>
    <scope>NUCLEOTIDE SEQUENCE</scope>
    <source>
        <strain evidence="11">USNM1676648</strain>
        <tissue evidence="11">Polyp</tissue>
    </source>
</reference>
<feature type="transmembrane region" description="Helical" evidence="9">
    <location>
        <begin position="20"/>
        <end position="41"/>
    </location>
</feature>
<feature type="domain" description="G-protein coupled receptors family 1 profile" evidence="10">
    <location>
        <begin position="33"/>
        <end position="204"/>
    </location>
</feature>
<keyword evidence="6 8" id="KW-0675">Receptor</keyword>
<dbReference type="PROSITE" id="PS50262">
    <property type="entry name" value="G_PROTEIN_RECEP_F1_2"/>
    <property type="match status" value="1"/>
</dbReference>
<evidence type="ECO:0000256" key="2">
    <source>
        <dbReference type="ARBA" id="ARBA00022692"/>
    </source>
</evidence>
<dbReference type="AlphaFoldDB" id="A0A9X0CQS9"/>
<proteinExistence type="inferred from homology"/>
<dbReference type="PROSITE" id="PS00237">
    <property type="entry name" value="G_PROTEIN_RECEP_F1_1"/>
    <property type="match status" value="1"/>
</dbReference>
<evidence type="ECO:0000256" key="7">
    <source>
        <dbReference type="ARBA" id="ARBA00023224"/>
    </source>
</evidence>
<comment type="subcellular location">
    <subcellularLocation>
        <location evidence="1">Membrane</location>
        <topology evidence="1">Multi-pass membrane protein</topology>
    </subcellularLocation>
</comment>
<evidence type="ECO:0000313" key="12">
    <source>
        <dbReference type="Proteomes" id="UP001163046"/>
    </source>
</evidence>
<evidence type="ECO:0000259" key="10">
    <source>
        <dbReference type="PROSITE" id="PS50262"/>
    </source>
</evidence>
<dbReference type="CDD" id="cd00637">
    <property type="entry name" value="7tm_classA_rhodopsin-like"/>
    <property type="match status" value="1"/>
</dbReference>
<dbReference type="OrthoDB" id="5957644at2759"/>
<evidence type="ECO:0000256" key="5">
    <source>
        <dbReference type="ARBA" id="ARBA00023136"/>
    </source>
</evidence>
<feature type="transmembrane region" description="Helical" evidence="9">
    <location>
        <begin position="53"/>
        <end position="73"/>
    </location>
</feature>
<comment type="caution">
    <text evidence="11">The sequence shown here is derived from an EMBL/GenBank/DDBJ whole genome shotgun (WGS) entry which is preliminary data.</text>
</comment>
<organism evidence="11 12">
    <name type="scientific">Desmophyllum pertusum</name>
    <dbReference type="NCBI Taxonomy" id="174260"/>
    <lineage>
        <taxon>Eukaryota</taxon>
        <taxon>Metazoa</taxon>
        <taxon>Cnidaria</taxon>
        <taxon>Anthozoa</taxon>
        <taxon>Hexacorallia</taxon>
        <taxon>Scleractinia</taxon>
        <taxon>Caryophylliina</taxon>
        <taxon>Caryophylliidae</taxon>
        <taxon>Desmophyllum</taxon>
    </lineage>
</organism>
<dbReference type="PRINTS" id="PR00237">
    <property type="entry name" value="GPCRRHODOPSN"/>
</dbReference>
<evidence type="ECO:0000256" key="1">
    <source>
        <dbReference type="ARBA" id="ARBA00004141"/>
    </source>
</evidence>
<evidence type="ECO:0000256" key="6">
    <source>
        <dbReference type="ARBA" id="ARBA00023170"/>
    </source>
</evidence>
<dbReference type="InterPro" id="IPR000276">
    <property type="entry name" value="GPCR_Rhodpsn"/>
</dbReference>
<keyword evidence="5 9" id="KW-0472">Membrane</keyword>
<dbReference type="GO" id="GO:0004930">
    <property type="term" value="F:G protein-coupled receptor activity"/>
    <property type="evidence" value="ECO:0007669"/>
    <property type="project" value="UniProtKB-KW"/>
</dbReference>
<dbReference type="Pfam" id="PF00001">
    <property type="entry name" value="7tm_1"/>
    <property type="match status" value="1"/>
</dbReference>
<name>A0A9X0CQS9_9CNID</name>
<dbReference type="InterPro" id="IPR017452">
    <property type="entry name" value="GPCR_Rhodpsn_7TM"/>
</dbReference>
<feature type="transmembrane region" description="Helical" evidence="9">
    <location>
        <begin position="93"/>
        <end position="116"/>
    </location>
</feature>
<dbReference type="PANTHER" id="PTHR45695:SF9">
    <property type="entry name" value="LEUCOKININ RECEPTOR"/>
    <property type="match status" value="1"/>
</dbReference>
<dbReference type="PANTHER" id="PTHR45695">
    <property type="entry name" value="LEUCOKININ RECEPTOR-RELATED"/>
    <property type="match status" value="1"/>
</dbReference>
<dbReference type="Proteomes" id="UP001163046">
    <property type="component" value="Unassembled WGS sequence"/>
</dbReference>
<keyword evidence="4 8" id="KW-0297">G-protein coupled receptor</keyword>